<dbReference type="OrthoDB" id="489241at2"/>
<dbReference type="CDD" id="cd00130">
    <property type="entry name" value="PAS"/>
    <property type="match status" value="1"/>
</dbReference>
<dbReference type="PANTHER" id="PTHR47429:SF2">
    <property type="entry name" value="PROTEIN TWIN LOV 1"/>
    <property type="match status" value="1"/>
</dbReference>
<keyword evidence="6" id="KW-1185">Reference proteome</keyword>
<dbReference type="Gene3D" id="3.30.450.20">
    <property type="entry name" value="PAS domain"/>
    <property type="match status" value="1"/>
</dbReference>
<dbReference type="Proteomes" id="UP000183987">
    <property type="component" value="Unassembled WGS sequence"/>
</dbReference>
<dbReference type="EMBL" id="FQUE01000010">
    <property type="protein sequence ID" value="SHF68504.1"/>
    <property type="molecule type" value="Genomic_DNA"/>
</dbReference>
<dbReference type="NCBIfam" id="TIGR00229">
    <property type="entry name" value="sensory_box"/>
    <property type="match status" value="1"/>
</dbReference>
<dbReference type="InterPro" id="IPR000014">
    <property type="entry name" value="PAS"/>
</dbReference>
<evidence type="ECO:0000256" key="2">
    <source>
        <dbReference type="ARBA" id="ARBA00022643"/>
    </source>
</evidence>
<reference evidence="6" key="1">
    <citation type="submission" date="2016-11" db="EMBL/GenBank/DDBJ databases">
        <authorList>
            <person name="Varghese N."/>
            <person name="Submissions S."/>
        </authorList>
    </citation>
    <scope>NUCLEOTIDE SEQUENCE [LARGE SCALE GENOMIC DNA]</scope>
    <source>
        <strain evidence="6">DSM 29326</strain>
    </source>
</reference>
<keyword evidence="2" id="KW-0288">FMN</keyword>
<evidence type="ECO:0000256" key="1">
    <source>
        <dbReference type="ARBA" id="ARBA00022630"/>
    </source>
</evidence>
<evidence type="ECO:0000313" key="5">
    <source>
        <dbReference type="EMBL" id="SHF68504.1"/>
    </source>
</evidence>
<evidence type="ECO:0000313" key="6">
    <source>
        <dbReference type="Proteomes" id="UP000183987"/>
    </source>
</evidence>
<accession>A0A1M5DNP7</accession>
<sequence>MPKLNMEEVAQRLHQSNISLSIADATLEDMPLVYANPAFCNVTGYDADQMLGRNCRFLQSDLYNESPREVIRTALKKGTAAQAVFQNRRLDGTPFNNLLIIEPLHSREGTLAYVVGSQFVVKEDTRIAAAEAHGNQIVREIDKLLDLNERLRATSRQALARSMAASVRLWMDH</sequence>
<keyword evidence="1" id="KW-0285">Flavoprotein</keyword>
<protein>
    <submittedName>
        <fullName evidence="5">PAS domain S-box-containing protein</fullName>
    </submittedName>
</protein>
<dbReference type="SUPFAM" id="SSF55785">
    <property type="entry name" value="PYP-like sensor domain (PAS domain)"/>
    <property type="match status" value="1"/>
</dbReference>
<dbReference type="PANTHER" id="PTHR47429">
    <property type="entry name" value="PROTEIN TWIN LOV 1"/>
    <property type="match status" value="1"/>
</dbReference>
<gene>
    <name evidence="5" type="ORF">SAMN05444339_11074</name>
</gene>
<dbReference type="Pfam" id="PF13426">
    <property type="entry name" value="PAS_9"/>
    <property type="match status" value="1"/>
</dbReference>
<dbReference type="AlphaFoldDB" id="A0A1M5DNP7"/>
<proteinExistence type="predicted"/>
<feature type="domain" description="PAS" evidence="4">
    <location>
        <begin position="5"/>
        <end position="82"/>
    </location>
</feature>
<evidence type="ECO:0000256" key="3">
    <source>
        <dbReference type="ARBA" id="ARBA00022991"/>
    </source>
</evidence>
<name>A0A1M5DNP7_LOKAT</name>
<dbReference type="InterPro" id="IPR035965">
    <property type="entry name" value="PAS-like_dom_sf"/>
</dbReference>
<organism evidence="5 6">
    <name type="scientific">Loktanella atrilutea</name>
    <dbReference type="NCBI Taxonomy" id="366533"/>
    <lineage>
        <taxon>Bacteria</taxon>
        <taxon>Pseudomonadati</taxon>
        <taxon>Pseudomonadota</taxon>
        <taxon>Alphaproteobacteria</taxon>
        <taxon>Rhodobacterales</taxon>
        <taxon>Roseobacteraceae</taxon>
        <taxon>Loktanella</taxon>
    </lineage>
</organism>
<evidence type="ECO:0000259" key="4">
    <source>
        <dbReference type="PROSITE" id="PS50112"/>
    </source>
</evidence>
<dbReference type="STRING" id="366533.SAMN05444339_11074"/>
<keyword evidence="3" id="KW-0157">Chromophore</keyword>
<dbReference type="PROSITE" id="PS50112">
    <property type="entry name" value="PAS"/>
    <property type="match status" value="1"/>
</dbReference>
<dbReference type="RefSeq" id="WP_072858394.1">
    <property type="nucleotide sequence ID" value="NZ_FQUE01000010.1"/>
</dbReference>